<feature type="signal peptide" evidence="1">
    <location>
        <begin position="1"/>
        <end position="18"/>
    </location>
</feature>
<sequence>MVFSCLSLILLQWRVINCEWRLHRTTAAESKRCFTATMTTKRTESKNRNTEDDHGLFTRCHSELCGSLLAVRTSQWPHATQLK</sequence>
<reference evidence="2" key="1">
    <citation type="submission" date="2018-01" db="EMBL/GenBank/DDBJ databases">
        <title>An insight into the sialome of Amazonian anophelines.</title>
        <authorList>
            <person name="Ribeiro J.M."/>
            <person name="Scarpassa V."/>
            <person name="Calvo E."/>
        </authorList>
    </citation>
    <scope>NUCLEOTIDE SEQUENCE</scope>
</reference>
<keyword evidence="1" id="KW-0732">Signal</keyword>
<organism evidence="2">
    <name type="scientific">Anopheles darlingi</name>
    <name type="common">Mosquito</name>
    <dbReference type="NCBI Taxonomy" id="43151"/>
    <lineage>
        <taxon>Eukaryota</taxon>
        <taxon>Metazoa</taxon>
        <taxon>Ecdysozoa</taxon>
        <taxon>Arthropoda</taxon>
        <taxon>Hexapoda</taxon>
        <taxon>Insecta</taxon>
        <taxon>Pterygota</taxon>
        <taxon>Neoptera</taxon>
        <taxon>Endopterygota</taxon>
        <taxon>Diptera</taxon>
        <taxon>Nematocera</taxon>
        <taxon>Culicoidea</taxon>
        <taxon>Culicidae</taxon>
        <taxon>Anophelinae</taxon>
        <taxon>Anopheles</taxon>
    </lineage>
</organism>
<protein>
    <submittedName>
        <fullName evidence="2">Putative secreted protein</fullName>
    </submittedName>
</protein>
<evidence type="ECO:0000256" key="1">
    <source>
        <dbReference type="SAM" id="SignalP"/>
    </source>
</evidence>
<dbReference type="AlphaFoldDB" id="A0A2M4D5W2"/>
<feature type="chain" id="PRO_5014837617" evidence="1">
    <location>
        <begin position="19"/>
        <end position="83"/>
    </location>
</feature>
<evidence type="ECO:0000313" key="2">
    <source>
        <dbReference type="EMBL" id="MBW72974.1"/>
    </source>
</evidence>
<proteinExistence type="predicted"/>
<accession>A0A2M4D5W2</accession>
<dbReference type="EMBL" id="GGFL01008796">
    <property type="protein sequence ID" value="MBW72974.1"/>
    <property type="molecule type" value="Transcribed_RNA"/>
</dbReference>
<name>A0A2M4D5W2_ANODA</name>